<reference evidence="6" key="1">
    <citation type="journal article" date="2019" name="Int. J. Syst. Evol. Microbiol.">
        <title>The Global Catalogue of Microorganisms (GCM) 10K type strain sequencing project: providing services to taxonomists for standard genome sequencing and annotation.</title>
        <authorList>
            <consortium name="The Broad Institute Genomics Platform"/>
            <consortium name="The Broad Institute Genome Sequencing Center for Infectious Disease"/>
            <person name="Wu L."/>
            <person name="Ma J."/>
        </authorList>
    </citation>
    <scope>NUCLEOTIDE SEQUENCE [LARGE SCALE GENOMIC DNA]</scope>
    <source>
        <strain evidence="6">JCM 17933</strain>
    </source>
</reference>
<dbReference type="InterPro" id="IPR019887">
    <property type="entry name" value="Tscrpt_reg_AsnC/Lrp_C"/>
</dbReference>
<dbReference type="SUPFAM" id="SSF54909">
    <property type="entry name" value="Dimeric alpha+beta barrel"/>
    <property type="match status" value="1"/>
</dbReference>
<dbReference type="EMBL" id="BAABHF010000025">
    <property type="protein sequence ID" value="GAA4501057.1"/>
    <property type="molecule type" value="Genomic_DNA"/>
</dbReference>
<keyword evidence="2" id="KW-0238">DNA-binding</keyword>
<dbReference type="InterPro" id="IPR000485">
    <property type="entry name" value="AsnC-type_HTH_dom"/>
</dbReference>
<keyword evidence="3" id="KW-0804">Transcription</keyword>
<dbReference type="PANTHER" id="PTHR30154:SF34">
    <property type="entry name" value="TRANSCRIPTIONAL REGULATOR AZLB"/>
    <property type="match status" value="1"/>
</dbReference>
<name>A0ABP8QCG8_9ACTN</name>
<proteinExistence type="predicted"/>
<dbReference type="RefSeq" id="WP_345467986.1">
    <property type="nucleotide sequence ID" value="NZ_BAABHF010000025.1"/>
</dbReference>
<evidence type="ECO:0000313" key="5">
    <source>
        <dbReference type="EMBL" id="GAA4501057.1"/>
    </source>
</evidence>
<protein>
    <submittedName>
        <fullName evidence="5">Lrp/AsnC family transcriptional regulator</fullName>
    </submittedName>
</protein>
<keyword evidence="1" id="KW-0805">Transcription regulation</keyword>
<dbReference type="Proteomes" id="UP001500503">
    <property type="component" value="Unassembled WGS sequence"/>
</dbReference>
<dbReference type="InterPro" id="IPR036390">
    <property type="entry name" value="WH_DNA-bd_sf"/>
</dbReference>
<keyword evidence="6" id="KW-1185">Reference proteome</keyword>
<dbReference type="PANTHER" id="PTHR30154">
    <property type="entry name" value="LEUCINE-RESPONSIVE REGULATORY PROTEIN"/>
    <property type="match status" value="1"/>
</dbReference>
<dbReference type="PRINTS" id="PR00033">
    <property type="entry name" value="HTHASNC"/>
</dbReference>
<dbReference type="Pfam" id="PF01037">
    <property type="entry name" value="AsnC_trans_reg"/>
    <property type="match status" value="1"/>
</dbReference>
<sequence>MESVILDELDRCLVHALAIDGRAPFGRIAEVLGVSDQTIARRYRRLRTADVLRVVGSVDAPRLGYTSWAIRMRCAPDAAGPIGAALARRTDTFWVHVLSGGTEITCGTLTRTAEERRALLLQRLPRTGRVSSVTAHSQLHLFVGGRTSWPGIAGALSAEQAERLRPDPLPAPDDGPVILDDGDRALLSALALDGRTGHAELAAVTGWSESTVRRRMDRLVTSGALFYDVDIPAEAFGYHVEARLWMSVRPAELAAVGRALAGHLEVTFATATTGPTNLMAGVVCRDDQALYRYLTERIGALEGVERLETAPVVRTVKRAGTVLKP</sequence>
<evidence type="ECO:0000259" key="4">
    <source>
        <dbReference type="PROSITE" id="PS50956"/>
    </source>
</evidence>
<evidence type="ECO:0000256" key="1">
    <source>
        <dbReference type="ARBA" id="ARBA00023015"/>
    </source>
</evidence>
<dbReference type="InterPro" id="IPR036388">
    <property type="entry name" value="WH-like_DNA-bd_sf"/>
</dbReference>
<accession>A0ABP8QCG8</accession>
<evidence type="ECO:0000256" key="3">
    <source>
        <dbReference type="ARBA" id="ARBA00023163"/>
    </source>
</evidence>
<feature type="domain" description="HTH asnC-type" evidence="4">
    <location>
        <begin position="6"/>
        <end position="66"/>
    </location>
</feature>
<dbReference type="Gene3D" id="3.30.70.920">
    <property type="match status" value="1"/>
</dbReference>
<dbReference type="SMART" id="SM00344">
    <property type="entry name" value="HTH_ASNC"/>
    <property type="match status" value="1"/>
</dbReference>
<dbReference type="InterPro" id="IPR011008">
    <property type="entry name" value="Dimeric_a/b-barrel"/>
</dbReference>
<comment type="caution">
    <text evidence="5">The sequence shown here is derived from an EMBL/GenBank/DDBJ whole genome shotgun (WGS) entry which is preliminary data.</text>
</comment>
<evidence type="ECO:0000256" key="2">
    <source>
        <dbReference type="ARBA" id="ARBA00023125"/>
    </source>
</evidence>
<dbReference type="Gene3D" id="1.10.10.10">
    <property type="entry name" value="Winged helix-like DNA-binding domain superfamily/Winged helix DNA-binding domain"/>
    <property type="match status" value="2"/>
</dbReference>
<dbReference type="InterPro" id="IPR019888">
    <property type="entry name" value="Tscrpt_reg_AsnC-like"/>
</dbReference>
<evidence type="ECO:0000313" key="6">
    <source>
        <dbReference type="Proteomes" id="UP001500503"/>
    </source>
</evidence>
<gene>
    <name evidence="5" type="ORF">GCM10023191_050460</name>
</gene>
<feature type="domain" description="HTH asnC-type" evidence="4">
    <location>
        <begin position="179"/>
        <end position="239"/>
    </location>
</feature>
<dbReference type="PROSITE" id="PS50956">
    <property type="entry name" value="HTH_ASNC_2"/>
    <property type="match status" value="2"/>
</dbReference>
<dbReference type="Pfam" id="PF13404">
    <property type="entry name" value="HTH_AsnC-type"/>
    <property type="match status" value="2"/>
</dbReference>
<dbReference type="SUPFAM" id="SSF46785">
    <property type="entry name" value="Winged helix' DNA-binding domain"/>
    <property type="match status" value="2"/>
</dbReference>
<organism evidence="5 6">
    <name type="scientific">Actinoallomurus oryzae</name>
    <dbReference type="NCBI Taxonomy" id="502180"/>
    <lineage>
        <taxon>Bacteria</taxon>
        <taxon>Bacillati</taxon>
        <taxon>Actinomycetota</taxon>
        <taxon>Actinomycetes</taxon>
        <taxon>Streptosporangiales</taxon>
        <taxon>Thermomonosporaceae</taxon>
        <taxon>Actinoallomurus</taxon>
    </lineage>
</organism>